<feature type="region of interest" description="Disordered" evidence="1">
    <location>
        <begin position="1"/>
        <end position="21"/>
    </location>
</feature>
<reference evidence="2 3" key="1">
    <citation type="journal article" date="2021" name="bioRxiv">
        <title>Chromosome-scale and haplotype-resolved genome assembly of a tetraploid potato cultivar.</title>
        <authorList>
            <person name="Sun H."/>
            <person name="Jiao W.-B."/>
            <person name="Krause K."/>
            <person name="Campoy J.A."/>
            <person name="Goel M."/>
            <person name="Folz-Donahue K."/>
            <person name="Kukat C."/>
            <person name="Huettel B."/>
            <person name="Schneeberger K."/>
        </authorList>
    </citation>
    <scope>NUCLEOTIDE SEQUENCE [LARGE SCALE GENOMIC DNA]</scope>
    <source>
        <strain evidence="2">SolTubOtavaFocal</strain>
        <tissue evidence="2">Leaves</tissue>
    </source>
</reference>
<proteinExistence type="predicted"/>
<name>A0ABQ7VLU3_SOLTU</name>
<gene>
    <name evidence="2" type="ORF">KY290_013476</name>
</gene>
<comment type="caution">
    <text evidence="2">The sequence shown here is derived from an EMBL/GenBank/DDBJ whole genome shotgun (WGS) entry which is preliminary data.</text>
</comment>
<evidence type="ECO:0000256" key="1">
    <source>
        <dbReference type="SAM" id="MobiDB-lite"/>
    </source>
</evidence>
<evidence type="ECO:0000313" key="3">
    <source>
        <dbReference type="Proteomes" id="UP000826656"/>
    </source>
</evidence>
<organism evidence="2 3">
    <name type="scientific">Solanum tuberosum</name>
    <name type="common">Potato</name>
    <dbReference type="NCBI Taxonomy" id="4113"/>
    <lineage>
        <taxon>Eukaryota</taxon>
        <taxon>Viridiplantae</taxon>
        <taxon>Streptophyta</taxon>
        <taxon>Embryophyta</taxon>
        <taxon>Tracheophyta</taxon>
        <taxon>Spermatophyta</taxon>
        <taxon>Magnoliopsida</taxon>
        <taxon>eudicotyledons</taxon>
        <taxon>Gunneridae</taxon>
        <taxon>Pentapetalae</taxon>
        <taxon>asterids</taxon>
        <taxon>lamiids</taxon>
        <taxon>Solanales</taxon>
        <taxon>Solanaceae</taxon>
        <taxon>Solanoideae</taxon>
        <taxon>Solaneae</taxon>
        <taxon>Solanum</taxon>
    </lineage>
</organism>
<sequence length="63" mass="6635">MATTAAAAPSNALGKFEPPTPTKKLQEFTKFIASQLAAGLLHTDTTFLLLPICTTCSSSTHIQ</sequence>
<dbReference type="EMBL" id="JAIVGD010000011">
    <property type="protein sequence ID" value="KAH0769495.1"/>
    <property type="molecule type" value="Genomic_DNA"/>
</dbReference>
<dbReference type="Proteomes" id="UP000826656">
    <property type="component" value="Unassembled WGS sequence"/>
</dbReference>
<keyword evidence="3" id="KW-1185">Reference proteome</keyword>
<protein>
    <submittedName>
        <fullName evidence="2">Uncharacterized protein</fullName>
    </submittedName>
</protein>
<accession>A0ABQ7VLU3</accession>
<evidence type="ECO:0000313" key="2">
    <source>
        <dbReference type="EMBL" id="KAH0769495.1"/>
    </source>
</evidence>